<name>A0A383VDE4_TETOB</name>
<evidence type="ECO:0000313" key="4">
    <source>
        <dbReference type="EMBL" id="SZX62963.1"/>
    </source>
</evidence>
<dbReference type="Gene3D" id="3.40.50.850">
    <property type="entry name" value="Isochorismatase-like"/>
    <property type="match status" value="1"/>
</dbReference>
<comment type="similarity">
    <text evidence="1">Belongs to the isochorismatase family.</text>
</comment>
<proteinExistence type="inferred from homology"/>
<dbReference type="InterPro" id="IPR053152">
    <property type="entry name" value="Hydrolase_YcaC-like"/>
</dbReference>
<dbReference type="InterPro" id="IPR036380">
    <property type="entry name" value="Isochorismatase-like_sf"/>
</dbReference>
<dbReference type="CDD" id="cd01012">
    <property type="entry name" value="YcaC_related"/>
    <property type="match status" value="1"/>
</dbReference>
<dbReference type="Pfam" id="PF00857">
    <property type="entry name" value="Isochorismatase"/>
    <property type="match status" value="1"/>
</dbReference>
<evidence type="ECO:0000256" key="2">
    <source>
        <dbReference type="SAM" id="SignalP"/>
    </source>
</evidence>
<keyword evidence="2" id="KW-0732">Signal</keyword>
<evidence type="ECO:0000256" key="1">
    <source>
        <dbReference type="ARBA" id="ARBA00006336"/>
    </source>
</evidence>
<dbReference type="EMBL" id="FNXT01000274">
    <property type="protein sequence ID" value="SZX62963.1"/>
    <property type="molecule type" value="Genomic_DNA"/>
</dbReference>
<dbReference type="InterPro" id="IPR000868">
    <property type="entry name" value="Isochorismatase-like_dom"/>
</dbReference>
<evidence type="ECO:0000313" key="5">
    <source>
        <dbReference type="Proteomes" id="UP000256970"/>
    </source>
</evidence>
<accession>A0A383VDE4</accession>
<gene>
    <name evidence="4" type="ORF">BQ4739_LOCUS3536</name>
</gene>
<dbReference type="AlphaFoldDB" id="A0A383VDE4"/>
<dbReference type="STRING" id="3088.A0A383VDE4"/>
<feature type="domain" description="Isochorismatase-like" evidence="3">
    <location>
        <begin position="46"/>
        <end position="197"/>
    </location>
</feature>
<keyword evidence="5" id="KW-1185">Reference proteome</keyword>
<feature type="chain" id="PRO_5016979793" description="Isochorismatase-like domain-containing protein" evidence="2">
    <location>
        <begin position="26"/>
        <end position="245"/>
    </location>
</feature>
<dbReference type="PANTHER" id="PTHR43559:SF3">
    <property type="entry name" value="HYDROLASE YCAC-RELATED"/>
    <property type="match status" value="1"/>
</dbReference>
<dbReference type="Proteomes" id="UP000256970">
    <property type="component" value="Unassembled WGS sequence"/>
</dbReference>
<reference evidence="4 5" key="1">
    <citation type="submission" date="2016-10" db="EMBL/GenBank/DDBJ databases">
        <authorList>
            <person name="Cai Z."/>
        </authorList>
    </citation>
    <scope>NUCLEOTIDE SEQUENCE [LARGE SCALE GENOMIC DNA]</scope>
</reference>
<evidence type="ECO:0000259" key="3">
    <source>
        <dbReference type="Pfam" id="PF00857"/>
    </source>
</evidence>
<sequence>MSYTVRFVLCLAAVLALLLPGSCQSTDQRNWARQQVKENRISANNSVLLMLDHQTGLFQLVRDYSVTGFKNNVLALAATAKLYGVPTILTTSLPQGPNGPLLPEIREMFPNATLINRPGEINAWDNTDFVNAVKATGRKKILLAGIVTDVCVLFPTLSLLAEGYEVYIVTDASGTFSEAVRDAALARAVAAGAVPINWFAVACELQKDWRLGPRAGQGLGELLAGYLPEYGNLITSYTSASKGAV</sequence>
<dbReference type="PANTHER" id="PTHR43559">
    <property type="entry name" value="HYDROLASE YCAC-RELATED"/>
    <property type="match status" value="1"/>
</dbReference>
<feature type="signal peptide" evidence="2">
    <location>
        <begin position="1"/>
        <end position="25"/>
    </location>
</feature>
<organism evidence="4 5">
    <name type="scientific">Tetradesmus obliquus</name>
    <name type="common">Green alga</name>
    <name type="synonym">Acutodesmus obliquus</name>
    <dbReference type="NCBI Taxonomy" id="3088"/>
    <lineage>
        <taxon>Eukaryota</taxon>
        <taxon>Viridiplantae</taxon>
        <taxon>Chlorophyta</taxon>
        <taxon>core chlorophytes</taxon>
        <taxon>Chlorophyceae</taxon>
        <taxon>CS clade</taxon>
        <taxon>Sphaeropleales</taxon>
        <taxon>Scenedesmaceae</taxon>
        <taxon>Tetradesmus</taxon>
    </lineage>
</organism>
<protein>
    <recommendedName>
        <fullName evidence="3">Isochorismatase-like domain-containing protein</fullName>
    </recommendedName>
</protein>
<dbReference type="SUPFAM" id="SSF52499">
    <property type="entry name" value="Isochorismatase-like hydrolases"/>
    <property type="match status" value="1"/>
</dbReference>